<evidence type="ECO:0000313" key="2">
    <source>
        <dbReference type="EMBL" id="KAG5640829.1"/>
    </source>
</evidence>
<comment type="caution">
    <text evidence="2">The sequence shown here is derived from an EMBL/GenBank/DDBJ whole genome shotgun (WGS) entry which is preliminary data.</text>
</comment>
<dbReference type="SUPFAM" id="SSF51735">
    <property type="entry name" value="NAD(P)-binding Rossmann-fold domains"/>
    <property type="match status" value="1"/>
</dbReference>
<dbReference type="InterPro" id="IPR016040">
    <property type="entry name" value="NAD(P)-bd_dom"/>
</dbReference>
<dbReference type="PANTHER" id="PTHR43162:SF1">
    <property type="entry name" value="PRESTALK A DIFFERENTIATION PROTEIN A"/>
    <property type="match status" value="1"/>
</dbReference>
<organism evidence="2 3">
    <name type="scientific">Asterophora parasitica</name>
    <dbReference type="NCBI Taxonomy" id="117018"/>
    <lineage>
        <taxon>Eukaryota</taxon>
        <taxon>Fungi</taxon>
        <taxon>Dikarya</taxon>
        <taxon>Basidiomycota</taxon>
        <taxon>Agaricomycotina</taxon>
        <taxon>Agaricomycetes</taxon>
        <taxon>Agaricomycetidae</taxon>
        <taxon>Agaricales</taxon>
        <taxon>Tricholomatineae</taxon>
        <taxon>Lyophyllaceae</taxon>
        <taxon>Asterophora</taxon>
    </lineage>
</organism>
<dbReference type="InterPro" id="IPR051604">
    <property type="entry name" value="Ergot_Alk_Oxidoreductase"/>
</dbReference>
<gene>
    <name evidence="2" type="ORF">DXG03_006890</name>
</gene>
<sequence>MTILLLSGIGNTGLPLARLLQEAKQSFLIASRSPAKLPEPFKGVAFDWFNPSTYENPFKADANIDRVYIVGPPVLDKLPQTKDFVELAIAKGVKRFVLLSAAGTPRGGLLNGKVHEYLAERGVDYAVLRPTWFNAVKQGLVASTVGNGKIAFVSADDVAAVAFRALVDEKSHNTEHIIVGPELHTYDEAAALLSGVLGRTIIYKHLTHEEGKALFQSVPLPEDYAIALLGLEKQIADGEEETHFHAEVKEVGKVHLKEYFEANREAFVA</sequence>
<proteinExistence type="predicted"/>
<dbReference type="AlphaFoldDB" id="A0A9P7K964"/>
<dbReference type="InterPro" id="IPR036291">
    <property type="entry name" value="NAD(P)-bd_dom_sf"/>
</dbReference>
<reference evidence="2" key="1">
    <citation type="submission" date="2020-07" db="EMBL/GenBank/DDBJ databases">
        <authorList>
            <person name="Nieuwenhuis M."/>
            <person name="Van De Peppel L.J.J."/>
        </authorList>
    </citation>
    <scope>NUCLEOTIDE SEQUENCE</scope>
    <source>
        <strain evidence="2">AP01</strain>
        <tissue evidence="2">Mycelium</tissue>
    </source>
</reference>
<dbReference type="Gene3D" id="3.40.50.720">
    <property type="entry name" value="NAD(P)-binding Rossmann-like Domain"/>
    <property type="match status" value="1"/>
</dbReference>
<reference evidence="2" key="2">
    <citation type="submission" date="2021-10" db="EMBL/GenBank/DDBJ databases">
        <title>Phylogenomics reveals ancestral predisposition of the termite-cultivated fungus Termitomyces towards a domesticated lifestyle.</title>
        <authorList>
            <person name="Auxier B."/>
            <person name="Grum-Grzhimaylo A."/>
            <person name="Cardenas M.E."/>
            <person name="Lodge J.D."/>
            <person name="Laessoe T."/>
            <person name="Pedersen O."/>
            <person name="Smith M.E."/>
            <person name="Kuyper T.W."/>
            <person name="Franco-Molano E.A."/>
            <person name="Baroni T.J."/>
            <person name="Aanen D.K."/>
        </authorList>
    </citation>
    <scope>NUCLEOTIDE SEQUENCE</scope>
    <source>
        <strain evidence="2">AP01</strain>
        <tissue evidence="2">Mycelium</tissue>
    </source>
</reference>
<dbReference type="Gene3D" id="3.90.25.10">
    <property type="entry name" value="UDP-galactose 4-epimerase, domain 1"/>
    <property type="match status" value="1"/>
</dbReference>
<dbReference type="EMBL" id="JABCKV010000485">
    <property type="protein sequence ID" value="KAG5640829.1"/>
    <property type="molecule type" value="Genomic_DNA"/>
</dbReference>
<protein>
    <recommendedName>
        <fullName evidence="1">NAD(P)-binding domain-containing protein</fullName>
    </recommendedName>
</protein>
<dbReference type="OrthoDB" id="3022385at2759"/>
<dbReference type="Proteomes" id="UP000775547">
    <property type="component" value="Unassembled WGS sequence"/>
</dbReference>
<feature type="domain" description="NAD(P)-binding" evidence="1">
    <location>
        <begin position="10"/>
        <end position="168"/>
    </location>
</feature>
<evidence type="ECO:0000259" key="1">
    <source>
        <dbReference type="Pfam" id="PF13460"/>
    </source>
</evidence>
<dbReference type="PANTHER" id="PTHR43162">
    <property type="match status" value="1"/>
</dbReference>
<dbReference type="Pfam" id="PF13460">
    <property type="entry name" value="NAD_binding_10"/>
    <property type="match status" value="1"/>
</dbReference>
<name>A0A9P7K964_9AGAR</name>
<keyword evidence="3" id="KW-1185">Reference proteome</keyword>
<evidence type="ECO:0000313" key="3">
    <source>
        <dbReference type="Proteomes" id="UP000775547"/>
    </source>
</evidence>
<accession>A0A9P7K964</accession>